<keyword evidence="2" id="KW-1185">Reference proteome</keyword>
<dbReference type="AlphaFoldDB" id="A0A8E2FBC9"/>
<evidence type="ECO:0000313" key="1">
    <source>
        <dbReference type="EMBL" id="OCL13866.1"/>
    </source>
</evidence>
<dbReference type="EMBL" id="KV748660">
    <property type="protein sequence ID" value="OCL13866.1"/>
    <property type="molecule type" value="Genomic_DNA"/>
</dbReference>
<organism evidence="1 2">
    <name type="scientific">Glonium stellatum</name>
    <dbReference type="NCBI Taxonomy" id="574774"/>
    <lineage>
        <taxon>Eukaryota</taxon>
        <taxon>Fungi</taxon>
        <taxon>Dikarya</taxon>
        <taxon>Ascomycota</taxon>
        <taxon>Pezizomycotina</taxon>
        <taxon>Dothideomycetes</taxon>
        <taxon>Pleosporomycetidae</taxon>
        <taxon>Gloniales</taxon>
        <taxon>Gloniaceae</taxon>
        <taxon>Glonium</taxon>
    </lineage>
</organism>
<sequence>ANKHGMDLGARLHGVSTDAMSAVTALAIAEGEALRFKSLNNYKPLADVHMALKMIILNESAAFADAVYSTTFEKVFRPLDPIFVAGVNRTTHATEKRRQVATRADMEAGIAKLGLQPGATYSNQSQLLCSYRVENDIDNYFFRAPATVKVDADVTMPWTGSRAAPFILDPWSDSTVNAPLHGIEKDGHVRLHLAVTVNQSALITLAHNTRKSGIAG</sequence>
<reference evidence="1 2" key="1">
    <citation type="journal article" date="2016" name="Nat. Commun.">
        <title>Ectomycorrhizal ecology is imprinted in the genome of the dominant symbiotic fungus Cenococcum geophilum.</title>
        <authorList>
            <consortium name="DOE Joint Genome Institute"/>
            <person name="Peter M."/>
            <person name="Kohler A."/>
            <person name="Ohm R.A."/>
            <person name="Kuo A."/>
            <person name="Krutzmann J."/>
            <person name="Morin E."/>
            <person name="Arend M."/>
            <person name="Barry K.W."/>
            <person name="Binder M."/>
            <person name="Choi C."/>
            <person name="Clum A."/>
            <person name="Copeland A."/>
            <person name="Grisel N."/>
            <person name="Haridas S."/>
            <person name="Kipfer T."/>
            <person name="LaButti K."/>
            <person name="Lindquist E."/>
            <person name="Lipzen A."/>
            <person name="Maire R."/>
            <person name="Meier B."/>
            <person name="Mihaltcheva S."/>
            <person name="Molinier V."/>
            <person name="Murat C."/>
            <person name="Poggeler S."/>
            <person name="Quandt C.A."/>
            <person name="Sperisen C."/>
            <person name="Tritt A."/>
            <person name="Tisserant E."/>
            <person name="Crous P.W."/>
            <person name="Henrissat B."/>
            <person name="Nehls U."/>
            <person name="Egli S."/>
            <person name="Spatafora J.W."/>
            <person name="Grigoriev I.V."/>
            <person name="Martin F.M."/>
        </authorList>
    </citation>
    <scope>NUCLEOTIDE SEQUENCE [LARGE SCALE GENOMIC DNA]</scope>
    <source>
        <strain evidence="1 2">CBS 207.34</strain>
    </source>
</reference>
<evidence type="ECO:0000313" key="2">
    <source>
        <dbReference type="Proteomes" id="UP000250140"/>
    </source>
</evidence>
<accession>A0A8E2FBC9</accession>
<dbReference type="Proteomes" id="UP000250140">
    <property type="component" value="Unassembled WGS sequence"/>
</dbReference>
<protein>
    <submittedName>
        <fullName evidence="1">Uncharacterized protein</fullName>
    </submittedName>
</protein>
<dbReference type="OrthoDB" id="2588159at2759"/>
<name>A0A8E2FBC9_9PEZI</name>
<proteinExistence type="predicted"/>
<gene>
    <name evidence="1" type="ORF">AOQ84DRAFT_223970</name>
</gene>
<feature type="non-terminal residue" evidence="1">
    <location>
        <position position="1"/>
    </location>
</feature>